<evidence type="ECO:0000256" key="6">
    <source>
        <dbReference type="ARBA" id="ARBA00023180"/>
    </source>
</evidence>
<dbReference type="InterPro" id="IPR006693">
    <property type="entry name" value="AB_hydrolase_lipase"/>
</dbReference>
<comment type="similarity">
    <text evidence="1">Belongs to the AB hydrolase superfamily. Lipase family.</text>
</comment>
<protein>
    <recommendedName>
        <fullName evidence="9">Partial AB-hydrolase lipase domain-containing protein</fullName>
    </recommendedName>
</protein>
<accession>A0A8J9V044</accession>
<feature type="domain" description="Partial AB-hydrolase lipase" evidence="9">
    <location>
        <begin position="100"/>
        <end position="151"/>
    </location>
</feature>
<dbReference type="EMBL" id="OV170221">
    <property type="protein sequence ID" value="CAH0713078.1"/>
    <property type="molecule type" value="Genomic_DNA"/>
</dbReference>
<feature type="chain" id="PRO_5035441778" description="Partial AB-hydrolase lipase domain-containing protein" evidence="8">
    <location>
        <begin position="17"/>
        <end position="456"/>
    </location>
</feature>
<evidence type="ECO:0000256" key="8">
    <source>
        <dbReference type="SAM" id="SignalP"/>
    </source>
</evidence>
<evidence type="ECO:0000313" key="11">
    <source>
        <dbReference type="Proteomes" id="UP000838878"/>
    </source>
</evidence>
<dbReference type="FunFam" id="3.40.50.1820:FF:000021">
    <property type="entry name" value="Lipase"/>
    <property type="match status" value="1"/>
</dbReference>
<dbReference type="GO" id="GO:0016042">
    <property type="term" value="P:lipid catabolic process"/>
    <property type="evidence" value="ECO:0007669"/>
    <property type="project" value="UniProtKB-KW"/>
</dbReference>
<dbReference type="InterPro" id="IPR029058">
    <property type="entry name" value="AB_hydrolase_fold"/>
</dbReference>
<keyword evidence="11" id="KW-1185">Reference proteome</keyword>
<gene>
    <name evidence="10" type="ORF">BINO364_LOCUS273</name>
</gene>
<proteinExistence type="inferred from homology"/>
<organism evidence="10 11">
    <name type="scientific">Brenthis ino</name>
    <name type="common">lesser marbled fritillary</name>
    <dbReference type="NCBI Taxonomy" id="405034"/>
    <lineage>
        <taxon>Eukaryota</taxon>
        <taxon>Metazoa</taxon>
        <taxon>Ecdysozoa</taxon>
        <taxon>Arthropoda</taxon>
        <taxon>Hexapoda</taxon>
        <taxon>Insecta</taxon>
        <taxon>Pterygota</taxon>
        <taxon>Neoptera</taxon>
        <taxon>Endopterygota</taxon>
        <taxon>Lepidoptera</taxon>
        <taxon>Glossata</taxon>
        <taxon>Ditrysia</taxon>
        <taxon>Papilionoidea</taxon>
        <taxon>Nymphalidae</taxon>
        <taxon>Heliconiinae</taxon>
        <taxon>Argynnini</taxon>
        <taxon>Brenthis</taxon>
    </lineage>
</organism>
<dbReference type="Proteomes" id="UP000838878">
    <property type="component" value="Chromosome 1"/>
</dbReference>
<dbReference type="Gene3D" id="3.40.50.1820">
    <property type="entry name" value="alpha/beta hydrolase"/>
    <property type="match status" value="1"/>
</dbReference>
<evidence type="ECO:0000256" key="4">
    <source>
        <dbReference type="ARBA" id="ARBA00022963"/>
    </source>
</evidence>
<dbReference type="AlphaFoldDB" id="A0A8J9V044"/>
<keyword evidence="4" id="KW-0442">Lipid degradation</keyword>
<evidence type="ECO:0000259" key="9">
    <source>
        <dbReference type="Pfam" id="PF04083"/>
    </source>
</evidence>
<dbReference type="SUPFAM" id="SSF53474">
    <property type="entry name" value="alpha/beta-Hydrolases"/>
    <property type="match status" value="1"/>
</dbReference>
<evidence type="ECO:0000256" key="1">
    <source>
        <dbReference type="ARBA" id="ARBA00010701"/>
    </source>
</evidence>
<feature type="non-terminal residue" evidence="10">
    <location>
        <position position="456"/>
    </location>
</feature>
<dbReference type="PANTHER" id="PTHR11005">
    <property type="entry name" value="LYSOSOMAL ACID LIPASE-RELATED"/>
    <property type="match status" value="1"/>
</dbReference>
<evidence type="ECO:0000256" key="7">
    <source>
        <dbReference type="PIRSR" id="PIRSR000862-1"/>
    </source>
</evidence>
<evidence type="ECO:0000256" key="5">
    <source>
        <dbReference type="ARBA" id="ARBA00023098"/>
    </source>
</evidence>
<sequence>MFDRALIFALLSLTCGGRLSPKTWIQDPIVQSSVYNAGEILADTIDAITKLPTAFANITGLAYINLPVLGNQRNINDLIDKFITDFKAHQDNEDATLNIVQLAFKYGYTMETHTVETEDGYLVTMHRIPNNGPVILLMHGLFGSSDDFVIAGSESGIAYLLSKEGYDIWIGNARGNKHSRHHIRLDPSKPKFWNFSWHEIGYYDLPSMIDYALGVSNSSTLKYIGHSQGSTAFFVMASEREEYNKKVTLMVALSPVAFMGKIKSPLVRLLAPASSFIDSITSSIGLYEILPDSRLIRVFTRLICGSGPVVEILCNNILFLSVGFDLAQLNVTNLPVIFGHLPSGGSSKQMIHFLQNVVSKEFRKYNYGMKRNLKQYGSRTPPKYALHRVTAPVSLFYSDSDWLAHPDDVDLLYNKLPNAIDIYKIPLHTFNHLDFILAKDLKILIYKRLRKLLSFF</sequence>
<keyword evidence="2 8" id="KW-0732">Signal</keyword>
<reference evidence="10" key="1">
    <citation type="submission" date="2021-12" db="EMBL/GenBank/DDBJ databases">
        <authorList>
            <person name="Martin H S."/>
        </authorList>
    </citation>
    <scope>NUCLEOTIDE SEQUENCE</scope>
</reference>
<dbReference type="OrthoDB" id="9974421at2759"/>
<keyword evidence="6" id="KW-0325">Glycoprotein</keyword>
<dbReference type="Pfam" id="PF04083">
    <property type="entry name" value="Abhydro_lipase"/>
    <property type="match status" value="1"/>
</dbReference>
<keyword evidence="5" id="KW-0443">Lipid metabolism</keyword>
<dbReference type="InterPro" id="IPR025483">
    <property type="entry name" value="Lipase_euk"/>
</dbReference>
<feature type="signal peptide" evidence="8">
    <location>
        <begin position="1"/>
        <end position="16"/>
    </location>
</feature>
<keyword evidence="3" id="KW-0378">Hydrolase</keyword>
<name>A0A8J9V044_9NEOP</name>
<dbReference type="PIRSF" id="PIRSF000862">
    <property type="entry name" value="Steryl_ester_lip"/>
    <property type="match status" value="1"/>
</dbReference>
<feature type="active site" description="Nucleophile" evidence="7">
    <location>
        <position position="227"/>
    </location>
</feature>
<feature type="active site" description="Charge relay system" evidence="7">
    <location>
        <position position="401"/>
    </location>
</feature>
<evidence type="ECO:0000313" key="10">
    <source>
        <dbReference type="EMBL" id="CAH0713078.1"/>
    </source>
</evidence>
<evidence type="ECO:0000256" key="2">
    <source>
        <dbReference type="ARBA" id="ARBA00022729"/>
    </source>
</evidence>
<dbReference type="GO" id="GO:0016788">
    <property type="term" value="F:hydrolase activity, acting on ester bonds"/>
    <property type="evidence" value="ECO:0007669"/>
    <property type="project" value="InterPro"/>
</dbReference>
<feature type="active site" description="Charge relay system" evidence="7">
    <location>
        <position position="432"/>
    </location>
</feature>
<evidence type="ECO:0000256" key="3">
    <source>
        <dbReference type="ARBA" id="ARBA00022801"/>
    </source>
</evidence>